<evidence type="ECO:0000313" key="2">
    <source>
        <dbReference type="Proteomes" id="UP000029448"/>
    </source>
</evidence>
<name>A0A095B9K7_9PROT</name>
<protein>
    <submittedName>
        <fullName evidence="1">Uncharacterized protein</fullName>
    </submittedName>
</protein>
<dbReference type="STRING" id="104102.AtDm6_0658"/>
<organism evidence="1 2">
    <name type="scientific">Acetobacter tropicalis</name>
    <dbReference type="NCBI Taxonomy" id="104102"/>
    <lineage>
        <taxon>Bacteria</taxon>
        <taxon>Pseudomonadati</taxon>
        <taxon>Pseudomonadota</taxon>
        <taxon>Alphaproteobacteria</taxon>
        <taxon>Acetobacterales</taxon>
        <taxon>Acetobacteraceae</taxon>
        <taxon>Acetobacter</taxon>
    </lineage>
</organism>
<dbReference type="EMBL" id="JOKM01000018">
    <property type="protein sequence ID" value="KGB25463.1"/>
    <property type="molecule type" value="Genomic_DNA"/>
</dbReference>
<gene>
    <name evidence="1" type="ORF">AtDm6_0658</name>
</gene>
<comment type="caution">
    <text evidence="1">The sequence shown here is derived from an EMBL/GenBank/DDBJ whole genome shotgun (WGS) entry which is preliminary data.</text>
</comment>
<dbReference type="PATRIC" id="fig|104102.7.peg.653"/>
<dbReference type="AlphaFoldDB" id="A0A095B9K7"/>
<dbReference type="Proteomes" id="UP000029448">
    <property type="component" value="Unassembled WGS sequence"/>
</dbReference>
<proteinExistence type="predicted"/>
<sequence>MMARGTNLPAFSCCRATPLWASSTIHGFLHAIQEFGR</sequence>
<accession>A0A095B9K7</accession>
<evidence type="ECO:0000313" key="1">
    <source>
        <dbReference type="EMBL" id="KGB25463.1"/>
    </source>
</evidence>
<keyword evidence="2" id="KW-1185">Reference proteome</keyword>
<reference evidence="1 2" key="1">
    <citation type="submission" date="2014-06" db="EMBL/GenBank/DDBJ databases">
        <title>Functional and comparative genomic analyses of the Drosophila gut microbiota identify candidate symbiosis factors.</title>
        <authorList>
            <person name="Newell P.D."/>
            <person name="Chaston J.M."/>
            <person name="Douglas A.E."/>
        </authorList>
    </citation>
    <scope>NUCLEOTIDE SEQUENCE [LARGE SCALE GENOMIC DNA]</scope>
    <source>
        <strain evidence="1 2">DmCS_006</strain>
    </source>
</reference>